<sequence length="216" mass="24829">MQNLGQTFRIPYNRELKCFDRHATNVVDLEERTPKNEFINMIEDCTIIHNQSKKRFIGLKITFVLSLCTGISLLAIFLVLIVGPGRAYHTKAFSAVSTITIVFGSVLIVVALLAPIIAKFVRISFKRKLAQFIEDQNVILDRSSVEMSLFYEIIKLEGWWYKRWVHIWDWRSPAVHVKVKSISPNARPTNLRESLEIEISNANKSLDDKEVKSPLV</sequence>
<keyword evidence="3" id="KW-1185">Reference proteome</keyword>
<feature type="transmembrane region" description="Helical" evidence="1">
    <location>
        <begin position="61"/>
        <end position="83"/>
    </location>
</feature>
<keyword evidence="1" id="KW-0812">Transmembrane</keyword>
<evidence type="ECO:0000256" key="1">
    <source>
        <dbReference type="SAM" id="Phobius"/>
    </source>
</evidence>
<gene>
    <name evidence="2" type="ORF">AKO1_003972</name>
</gene>
<dbReference type="AlphaFoldDB" id="A0AAW2ZMM5"/>
<proteinExistence type="predicted"/>
<organism evidence="2 3">
    <name type="scientific">Acrasis kona</name>
    <dbReference type="NCBI Taxonomy" id="1008807"/>
    <lineage>
        <taxon>Eukaryota</taxon>
        <taxon>Discoba</taxon>
        <taxon>Heterolobosea</taxon>
        <taxon>Tetramitia</taxon>
        <taxon>Eutetramitia</taxon>
        <taxon>Acrasidae</taxon>
        <taxon>Acrasis</taxon>
    </lineage>
</organism>
<comment type="caution">
    <text evidence="2">The sequence shown here is derived from an EMBL/GenBank/DDBJ whole genome shotgun (WGS) entry which is preliminary data.</text>
</comment>
<protein>
    <submittedName>
        <fullName evidence="2">SH3PXD2A</fullName>
    </submittedName>
</protein>
<keyword evidence="1" id="KW-1133">Transmembrane helix</keyword>
<evidence type="ECO:0000313" key="2">
    <source>
        <dbReference type="EMBL" id="KAL0490659.1"/>
    </source>
</evidence>
<accession>A0AAW2ZMM5</accession>
<evidence type="ECO:0000313" key="3">
    <source>
        <dbReference type="Proteomes" id="UP001431209"/>
    </source>
</evidence>
<keyword evidence="1" id="KW-0472">Membrane</keyword>
<dbReference type="EMBL" id="JAOPGA020001708">
    <property type="protein sequence ID" value="KAL0490659.1"/>
    <property type="molecule type" value="Genomic_DNA"/>
</dbReference>
<dbReference type="Proteomes" id="UP001431209">
    <property type="component" value="Unassembled WGS sequence"/>
</dbReference>
<reference evidence="2 3" key="1">
    <citation type="submission" date="2024-03" db="EMBL/GenBank/DDBJ databases">
        <title>The Acrasis kona genome and developmental transcriptomes reveal deep origins of eukaryotic multicellular pathways.</title>
        <authorList>
            <person name="Sheikh S."/>
            <person name="Fu C.-J."/>
            <person name="Brown M.W."/>
            <person name="Baldauf S.L."/>
        </authorList>
    </citation>
    <scope>NUCLEOTIDE SEQUENCE [LARGE SCALE GENOMIC DNA]</scope>
    <source>
        <strain evidence="2 3">ATCC MYA-3509</strain>
    </source>
</reference>
<name>A0AAW2ZMM5_9EUKA</name>
<feature type="transmembrane region" description="Helical" evidence="1">
    <location>
        <begin position="95"/>
        <end position="118"/>
    </location>
</feature>